<dbReference type="GO" id="GO:0005524">
    <property type="term" value="F:ATP binding"/>
    <property type="evidence" value="ECO:0007669"/>
    <property type="project" value="UniProtKB-KW"/>
</dbReference>
<dbReference type="SUPFAM" id="SSF111331">
    <property type="entry name" value="NAD kinase/diacylglycerol kinase-like"/>
    <property type="match status" value="1"/>
</dbReference>
<protein>
    <recommendedName>
        <fullName evidence="5">NAD(+) kinase</fullName>
    </recommendedName>
</protein>
<name>A0A5B8ED57_LACAM</name>
<reference evidence="3 4" key="1">
    <citation type="submission" date="2018-06" db="EMBL/GenBank/DDBJ databases">
        <title>Complete genome sequnece of Lactobacillus amylovorus PMRA3.</title>
        <authorList>
            <person name="Nam Y.-D."/>
            <person name="Chung W.-H."/>
            <person name="Park Y.S."/>
            <person name="Kang J."/>
        </authorList>
    </citation>
    <scope>NUCLEOTIDE SEQUENCE [LARGE SCALE GENOMIC DNA]</scope>
    <source>
        <strain evidence="3 4">PMRA3</strain>
    </source>
</reference>
<dbReference type="InterPro" id="IPR016064">
    <property type="entry name" value="NAD/diacylglycerol_kinase_sf"/>
</dbReference>
<dbReference type="Proteomes" id="UP000312326">
    <property type="component" value="Chromosome"/>
</dbReference>
<evidence type="ECO:0008006" key="5">
    <source>
        <dbReference type="Google" id="ProtNLM"/>
    </source>
</evidence>
<dbReference type="RefSeq" id="WP_139962309.1">
    <property type="nucleotide sequence ID" value="NZ_CP029754.1"/>
</dbReference>
<dbReference type="AlphaFoldDB" id="A0A5B8ED57"/>
<dbReference type="Gene3D" id="3.40.50.10330">
    <property type="entry name" value="Probable inorganic polyphosphate/atp-NAD kinase, domain 1"/>
    <property type="match status" value="1"/>
</dbReference>
<keyword evidence="1" id="KW-0547">Nucleotide-binding</keyword>
<keyword evidence="2" id="KW-0067">ATP-binding</keyword>
<organism evidence="3 4">
    <name type="scientific">Lactobacillus amylovorus</name>
    <dbReference type="NCBI Taxonomy" id="1604"/>
    <lineage>
        <taxon>Bacteria</taxon>
        <taxon>Bacillati</taxon>
        <taxon>Bacillota</taxon>
        <taxon>Bacilli</taxon>
        <taxon>Lactobacillales</taxon>
        <taxon>Lactobacillaceae</taxon>
        <taxon>Lactobacillus</taxon>
    </lineage>
</organism>
<dbReference type="EMBL" id="CP029754">
    <property type="protein sequence ID" value="QDD70355.1"/>
    <property type="molecule type" value="Genomic_DNA"/>
</dbReference>
<evidence type="ECO:0000256" key="1">
    <source>
        <dbReference type="ARBA" id="ARBA00022741"/>
    </source>
</evidence>
<evidence type="ECO:0000256" key="2">
    <source>
        <dbReference type="ARBA" id="ARBA00022840"/>
    </source>
</evidence>
<evidence type="ECO:0000313" key="3">
    <source>
        <dbReference type="EMBL" id="QDD70355.1"/>
    </source>
</evidence>
<dbReference type="InterPro" id="IPR017438">
    <property type="entry name" value="ATP-NAD_kinase_N"/>
</dbReference>
<accession>A0A5B8ED57</accession>
<evidence type="ECO:0000313" key="4">
    <source>
        <dbReference type="Proteomes" id="UP000312326"/>
    </source>
</evidence>
<gene>
    <name evidence="3" type="ORF">DM298_05370</name>
</gene>
<sequence length="108" mass="12028">MREAIEASSVLQIDDENPDIVIAIGGDETLMSAFHKYFDQIDHIGFVGIHTGHLGFYTWHELIIEEIIETLSQDKIPMIADPLVQATVTLENGEETVLTGLNDITFSK</sequence>
<proteinExistence type="predicted"/>